<evidence type="ECO:0000313" key="1">
    <source>
        <dbReference type="EMBL" id="RXG13160.1"/>
    </source>
</evidence>
<reference evidence="1 2" key="1">
    <citation type="submission" date="2018-07" db="EMBL/GenBank/DDBJ databases">
        <title>Leeuwenhoekiella genomics.</title>
        <authorList>
            <person name="Tahon G."/>
            <person name="Willems A."/>
        </authorList>
    </citation>
    <scope>NUCLEOTIDE SEQUENCE [LARGE SCALE GENOMIC DNA]</scope>
    <source>
        <strain evidence="1 2">R-50232</strain>
    </source>
</reference>
<gene>
    <name evidence="1" type="ORF">DSM04_105138</name>
</gene>
<dbReference type="RefSeq" id="WP_128761944.1">
    <property type="nucleotide sequence ID" value="NZ_QOVI01000005.1"/>
</dbReference>
<dbReference type="EMBL" id="QOVI01000005">
    <property type="protein sequence ID" value="RXG13160.1"/>
    <property type="molecule type" value="Genomic_DNA"/>
</dbReference>
<dbReference type="OrthoDB" id="1451627at2"/>
<protein>
    <submittedName>
        <fullName evidence="1">Uncharacterized protein</fullName>
    </submittedName>
</protein>
<accession>A0A4Q0NRD4</accession>
<organism evidence="1 2">
    <name type="scientific">Leeuwenhoekiella aestuarii</name>
    <dbReference type="NCBI Taxonomy" id="2249426"/>
    <lineage>
        <taxon>Bacteria</taxon>
        <taxon>Pseudomonadati</taxon>
        <taxon>Bacteroidota</taxon>
        <taxon>Flavobacteriia</taxon>
        <taxon>Flavobacteriales</taxon>
        <taxon>Flavobacteriaceae</taxon>
        <taxon>Leeuwenhoekiella</taxon>
    </lineage>
</organism>
<sequence length="350" mass="41774">MNEDNLKYKRAICFCDKKIKKTFKCDWFQILPIINYVDKDVKTNHYPFILEYTYNKNDIVPISQEDIVDEDTSGIFSELNHENNVVRYILRLLSVVTNHYFFIYDITDQGWYINLNSNTSEDIKCQYGTRIYYDENFKDEMYIYKFSETEFEEVNNIEHSRYYTHPDIDNQLKNELTIGEYTELFFDSLKKLDDLKKQYFDSAVTLINNGMKIRNDMKSLAFLAFISSIETMTHLESKINKEEIEFECNSCKKIKTSNYKCKKCGSPIWGISQQIKNYLKKYLSQNEDLNKVINKLYGRRSQIAHTGNLLMGDIFFDWNNPEEREKHFTELIAAMQYSKMSLVNYVLYQK</sequence>
<name>A0A4Q0NRD4_9FLAO</name>
<dbReference type="Proteomes" id="UP000289821">
    <property type="component" value="Unassembled WGS sequence"/>
</dbReference>
<evidence type="ECO:0000313" key="2">
    <source>
        <dbReference type="Proteomes" id="UP000289821"/>
    </source>
</evidence>
<dbReference type="AlphaFoldDB" id="A0A4Q0NRD4"/>
<comment type="caution">
    <text evidence="1">The sequence shown here is derived from an EMBL/GenBank/DDBJ whole genome shotgun (WGS) entry which is preliminary data.</text>
</comment>
<proteinExistence type="predicted"/>
<keyword evidence="2" id="KW-1185">Reference proteome</keyword>